<feature type="compositionally biased region" description="Basic and acidic residues" evidence="1">
    <location>
        <begin position="26"/>
        <end position="36"/>
    </location>
</feature>
<feature type="compositionally biased region" description="Basic residues" evidence="1">
    <location>
        <begin position="15"/>
        <end position="25"/>
    </location>
</feature>
<accession>A0A8D8CNE9</accession>
<organism evidence="2">
    <name type="scientific">Culex pipiens</name>
    <name type="common">House mosquito</name>
    <dbReference type="NCBI Taxonomy" id="7175"/>
    <lineage>
        <taxon>Eukaryota</taxon>
        <taxon>Metazoa</taxon>
        <taxon>Ecdysozoa</taxon>
        <taxon>Arthropoda</taxon>
        <taxon>Hexapoda</taxon>
        <taxon>Insecta</taxon>
        <taxon>Pterygota</taxon>
        <taxon>Neoptera</taxon>
        <taxon>Endopterygota</taxon>
        <taxon>Diptera</taxon>
        <taxon>Nematocera</taxon>
        <taxon>Culicoidea</taxon>
        <taxon>Culicidae</taxon>
        <taxon>Culicinae</taxon>
        <taxon>Culicini</taxon>
        <taxon>Culex</taxon>
        <taxon>Culex</taxon>
    </lineage>
</organism>
<feature type="compositionally biased region" description="Basic residues" evidence="1">
    <location>
        <begin position="134"/>
        <end position="147"/>
    </location>
</feature>
<reference evidence="2" key="1">
    <citation type="submission" date="2021-05" db="EMBL/GenBank/DDBJ databases">
        <authorList>
            <person name="Alioto T."/>
            <person name="Alioto T."/>
            <person name="Gomez Garrido J."/>
        </authorList>
    </citation>
    <scope>NUCLEOTIDE SEQUENCE</scope>
</reference>
<sequence>MHAQHPAGRVEQHRRERGHRHRRDRLRSDQLRRDEQAVGSHPAPGPLQRTFPARKRTRRAQDPRGNQPGSPVPARIRQLGSLPAPHPPRNPRTGRQLSRRHRPGIPDGVHHPSVPGRVPPAHPRPVPQIVRPAPVRRQRQEHHHLPHRPPSPVQPAQRKGHPNHVRHGNHLGHPGRSAAV</sequence>
<evidence type="ECO:0000313" key="2">
    <source>
        <dbReference type="EMBL" id="CAG6496293.1"/>
    </source>
</evidence>
<proteinExistence type="predicted"/>
<dbReference type="EMBL" id="HBUE01130640">
    <property type="protein sequence ID" value="CAG6496293.1"/>
    <property type="molecule type" value="Transcribed_RNA"/>
</dbReference>
<dbReference type="AlphaFoldDB" id="A0A8D8CNE9"/>
<evidence type="ECO:0000256" key="1">
    <source>
        <dbReference type="SAM" id="MobiDB-lite"/>
    </source>
</evidence>
<dbReference type="EMBL" id="HBUE01130647">
    <property type="protein sequence ID" value="CAG6496298.1"/>
    <property type="molecule type" value="Transcribed_RNA"/>
</dbReference>
<feature type="compositionally biased region" description="Basic residues" evidence="1">
    <location>
        <begin position="158"/>
        <end position="170"/>
    </location>
</feature>
<feature type="compositionally biased region" description="Pro residues" evidence="1">
    <location>
        <begin position="117"/>
        <end position="126"/>
    </location>
</feature>
<feature type="region of interest" description="Disordered" evidence="1">
    <location>
        <begin position="1"/>
        <end position="180"/>
    </location>
</feature>
<protein>
    <submittedName>
        <fullName evidence="2">(northern house mosquito) hypothetical protein</fullName>
    </submittedName>
</protein>
<name>A0A8D8CNE9_CULPI</name>